<dbReference type="EMBL" id="BLAX01000001">
    <property type="protein sequence ID" value="GET35011.1"/>
    <property type="molecule type" value="Genomic_DNA"/>
</dbReference>
<accession>A0A5M4B542</accession>
<keyword evidence="3" id="KW-1185">Reference proteome</keyword>
<protein>
    <submittedName>
        <fullName evidence="2">Uncharacterized protein</fullName>
    </submittedName>
</protein>
<evidence type="ECO:0000313" key="3">
    <source>
        <dbReference type="Proteomes" id="UP000391834"/>
    </source>
</evidence>
<sequence length="86" mass="10174">MPRTWEEQVGSKIEKDGTRENGLGSKTERVGTWKNELQTWEKRVGSKTEEVGKKRKEPFTNENDQLTSYTFNLNPFYHDNIVQNRR</sequence>
<dbReference type="Proteomes" id="UP000391834">
    <property type="component" value="Unassembled WGS sequence"/>
</dbReference>
<evidence type="ECO:0000313" key="2">
    <source>
        <dbReference type="EMBL" id="GET35011.1"/>
    </source>
</evidence>
<name>A0A5M4B542_9BACT</name>
<dbReference type="AlphaFoldDB" id="A0A5M4B542"/>
<comment type="caution">
    <text evidence="2">The sequence shown here is derived from an EMBL/GenBank/DDBJ whole genome shotgun (WGS) entry which is preliminary data.</text>
</comment>
<organism evidence="2 3">
    <name type="scientific">Prolixibacter bellariivorans</name>
    <dbReference type="NCBI Taxonomy" id="314319"/>
    <lineage>
        <taxon>Bacteria</taxon>
        <taxon>Pseudomonadati</taxon>
        <taxon>Bacteroidota</taxon>
        <taxon>Bacteroidia</taxon>
        <taxon>Marinilabiliales</taxon>
        <taxon>Prolixibacteraceae</taxon>
        <taxon>Prolixibacter</taxon>
    </lineage>
</organism>
<feature type="region of interest" description="Disordered" evidence="1">
    <location>
        <begin position="1"/>
        <end position="27"/>
    </location>
</feature>
<reference evidence="2 3" key="1">
    <citation type="submission" date="2019-10" db="EMBL/GenBank/DDBJ databases">
        <title>Prolixibacter strains distinguished by the presence of nitrate reductase genes were adept at nitrate-dependent anaerobic corrosion of metallic iron and carbon steel.</title>
        <authorList>
            <person name="Iino T."/>
            <person name="Shono N."/>
            <person name="Ito K."/>
            <person name="Nakamura R."/>
            <person name="Sueoka K."/>
            <person name="Harayama S."/>
            <person name="Ohkuma M."/>
        </authorList>
    </citation>
    <scope>NUCLEOTIDE SEQUENCE [LARGE SCALE GENOMIC DNA]</scope>
    <source>
        <strain evidence="2 3">JCM 13498</strain>
    </source>
</reference>
<evidence type="ECO:0000256" key="1">
    <source>
        <dbReference type="SAM" id="MobiDB-lite"/>
    </source>
</evidence>
<gene>
    <name evidence="2" type="ORF">PbJCM13498_38740</name>
</gene>
<proteinExistence type="predicted"/>